<dbReference type="EMBL" id="CAJGYM010000118">
    <property type="protein sequence ID" value="CAD6198226.1"/>
    <property type="molecule type" value="Genomic_DNA"/>
</dbReference>
<keyword evidence="2" id="KW-1185">Reference proteome</keyword>
<sequence>MTGAIVGAAMFEPHGKSLQVPIFSEETGETLLNYDARMCLRETEIIRETCPGFPGISTYKHWSDYENFVYNCLNYSSPLFKEVPFKNMEATINQYRNGIDLPESLKEKFEEAMKIYTDVTNFIIGAGTRPNDRLNKIKFGNLLKAFQGHMKNAWNCHKKVQPCENPKLKFVAYSSQDWLLAGLLQIFGALDAALGVTVMPEYNSMVSKCSRKRSEVIKEQTELIDVTKSVKNCPKDQDYCPLTNFLSCCDNYLEKVPGESCRPLSNLTTKSSFPWGPRRYAGFD</sequence>
<dbReference type="InterPro" id="IPR029033">
    <property type="entry name" value="His_PPase_superfam"/>
</dbReference>
<name>A0A8S1HNI0_9PELO</name>
<protein>
    <submittedName>
        <fullName evidence="1">Uncharacterized protein</fullName>
    </submittedName>
</protein>
<dbReference type="GO" id="GO:0016791">
    <property type="term" value="F:phosphatase activity"/>
    <property type="evidence" value="ECO:0007669"/>
    <property type="project" value="UniProtKB-ARBA"/>
</dbReference>
<gene>
    <name evidence="1" type="ORF">CAUJ_LOCUS14132</name>
</gene>
<organism evidence="1 2">
    <name type="scientific">Caenorhabditis auriculariae</name>
    <dbReference type="NCBI Taxonomy" id="2777116"/>
    <lineage>
        <taxon>Eukaryota</taxon>
        <taxon>Metazoa</taxon>
        <taxon>Ecdysozoa</taxon>
        <taxon>Nematoda</taxon>
        <taxon>Chromadorea</taxon>
        <taxon>Rhabditida</taxon>
        <taxon>Rhabditina</taxon>
        <taxon>Rhabditomorpha</taxon>
        <taxon>Rhabditoidea</taxon>
        <taxon>Rhabditidae</taxon>
        <taxon>Peloderinae</taxon>
        <taxon>Caenorhabditis</taxon>
    </lineage>
</organism>
<accession>A0A8S1HNI0</accession>
<evidence type="ECO:0000313" key="2">
    <source>
        <dbReference type="Proteomes" id="UP000835052"/>
    </source>
</evidence>
<reference evidence="1" key="1">
    <citation type="submission" date="2020-10" db="EMBL/GenBank/DDBJ databases">
        <authorList>
            <person name="Kikuchi T."/>
        </authorList>
    </citation>
    <scope>NUCLEOTIDE SEQUENCE</scope>
    <source>
        <strain evidence="1">NKZ352</strain>
    </source>
</reference>
<evidence type="ECO:0000313" key="1">
    <source>
        <dbReference type="EMBL" id="CAD6198226.1"/>
    </source>
</evidence>
<comment type="caution">
    <text evidence="1">The sequence shown here is derived from an EMBL/GenBank/DDBJ whole genome shotgun (WGS) entry which is preliminary data.</text>
</comment>
<dbReference type="Gene3D" id="3.40.50.1240">
    <property type="entry name" value="Phosphoglycerate mutase-like"/>
    <property type="match status" value="1"/>
</dbReference>
<proteinExistence type="predicted"/>
<dbReference type="AlphaFoldDB" id="A0A8S1HNI0"/>
<dbReference type="Proteomes" id="UP000835052">
    <property type="component" value="Unassembled WGS sequence"/>
</dbReference>
<dbReference type="OrthoDB" id="10257284at2759"/>
<dbReference type="SUPFAM" id="SSF53254">
    <property type="entry name" value="Phosphoglycerate mutase-like"/>
    <property type="match status" value="1"/>
</dbReference>